<dbReference type="Gene3D" id="3.50.30.50">
    <property type="entry name" value="Putative cyclase"/>
    <property type="match status" value="1"/>
</dbReference>
<proteinExistence type="inferred from homology"/>
<dbReference type="PANTHER" id="PTHR34861">
    <property type="match status" value="1"/>
</dbReference>
<dbReference type="InterPro" id="IPR007325">
    <property type="entry name" value="KFase/CYL"/>
</dbReference>
<evidence type="ECO:0000313" key="2">
    <source>
        <dbReference type="EMBL" id="KAK5077481.1"/>
    </source>
</evidence>
<comment type="caution">
    <text evidence="2">The sequence shown here is derived from an EMBL/GenBank/DDBJ whole genome shotgun (WGS) entry which is preliminary data.</text>
</comment>
<dbReference type="PANTHER" id="PTHR34861:SF10">
    <property type="entry name" value="CYCLASE"/>
    <property type="match status" value="1"/>
</dbReference>
<dbReference type="Proteomes" id="UP001345013">
    <property type="component" value="Unassembled WGS sequence"/>
</dbReference>
<evidence type="ECO:0000313" key="3">
    <source>
        <dbReference type="Proteomes" id="UP001345013"/>
    </source>
</evidence>
<protein>
    <recommendedName>
        <fullName evidence="4">Cyclase</fullName>
    </recommendedName>
</protein>
<organism evidence="2 3">
    <name type="scientific">Lithohypha guttulata</name>
    <dbReference type="NCBI Taxonomy" id="1690604"/>
    <lineage>
        <taxon>Eukaryota</taxon>
        <taxon>Fungi</taxon>
        <taxon>Dikarya</taxon>
        <taxon>Ascomycota</taxon>
        <taxon>Pezizomycotina</taxon>
        <taxon>Eurotiomycetes</taxon>
        <taxon>Chaetothyriomycetidae</taxon>
        <taxon>Chaetothyriales</taxon>
        <taxon>Trichomeriaceae</taxon>
        <taxon>Lithohypha</taxon>
    </lineage>
</organism>
<reference evidence="2 3" key="1">
    <citation type="submission" date="2023-08" db="EMBL/GenBank/DDBJ databases">
        <title>Black Yeasts Isolated from many extreme environments.</title>
        <authorList>
            <person name="Coleine C."/>
            <person name="Stajich J.E."/>
            <person name="Selbmann L."/>
        </authorList>
    </citation>
    <scope>NUCLEOTIDE SEQUENCE [LARGE SCALE GENOMIC DNA]</scope>
    <source>
        <strain evidence="2 3">CCFEE 5885</strain>
    </source>
</reference>
<evidence type="ECO:0008006" key="4">
    <source>
        <dbReference type="Google" id="ProtNLM"/>
    </source>
</evidence>
<evidence type="ECO:0000256" key="1">
    <source>
        <dbReference type="ARBA" id="ARBA00007865"/>
    </source>
</evidence>
<dbReference type="SUPFAM" id="SSF102198">
    <property type="entry name" value="Putative cyclase"/>
    <property type="match status" value="1"/>
</dbReference>
<dbReference type="InterPro" id="IPR037175">
    <property type="entry name" value="KFase_sf"/>
</dbReference>
<accession>A0ABR0JWW4</accession>
<name>A0ABR0JWW4_9EURO</name>
<gene>
    <name evidence="2" type="ORF">LTR24_009608</name>
</gene>
<sequence>MSVLSAAARRLSQTKDIMFGKAQDPKSVPWNPDNTTFPLRKDVNHQPGQPEGACWVWGKDDYCGRLNLLTPARVKEAASEIKTGETAPLDLPSDVPAQPAFGRQVFHHEIKPLREGKAYDDIYHMNTQSGTQWDGFRHVAHQATSTFYNNTQSTDFTNGNEKSHKCSVHLWREHGFTGRGVLLDYKAYAEAHGIRYDTATRHAISYDDLVEVGKWQGLDIRPAAQGGAIKPGDILFVRSGWVKDYYARTPEENAELAARENGTWTGVKQQPEMIDWLHDCYFSAVGGDAPAFESWPTPESYLLHEYLLALWGVPIGETVDLEKVSELAKKNKRYTFFVTSAPFRTVGGVASWLNATAIF</sequence>
<comment type="similarity">
    <text evidence="1">Belongs to the Cyclase 1 superfamily.</text>
</comment>
<keyword evidence="3" id="KW-1185">Reference proteome</keyword>
<dbReference type="EMBL" id="JAVRRG010000220">
    <property type="protein sequence ID" value="KAK5077481.1"/>
    <property type="molecule type" value="Genomic_DNA"/>
</dbReference>
<dbReference type="Pfam" id="PF04199">
    <property type="entry name" value="Cyclase"/>
    <property type="match status" value="1"/>
</dbReference>